<dbReference type="InterPro" id="IPR025705">
    <property type="entry name" value="Beta_hexosaminidase_sua/sub"/>
</dbReference>
<keyword evidence="2" id="KW-0378">Hydrolase</keyword>
<dbReference type="Pfam" id="PF00728">
    <property type="entry name" value="Glyco_hydro_20"/>
    <property type="match status" value="1"/>
</dbReference>
<evidence type="ECO:0000256" key="1">
    <source>
        <dbReference type="ARBA" id="ARBA00006285"/>
    </source>
</evidence>
<feature type="chain" id="PRO_5037808319" evidence="6">
    <location>
        <begin position="22"/>
        <end position="538"/>
    </location>
</feature>
<name>A0A949JB06_9ACTN</name>
<comment type="caution">
    <text evidence="9">The sequence shown here is derived from an EMBL/GenBank/DDBJ whole genome shotgun (WGS) entry which is preliminary data.</text>
</comment>
<dbReference type="Gene3D" id="3.20.20.80">
    <property type="entry name" value="Glycosidases"/>
    <property type="match status" value="1"/>
</dbReference>
<dbReference type="InterPro" id="IPR052764">
    <property type="entry name" value="GH20_Enzymes"/>
</dbReference>
<sequence length="538" mass="58669">MGSTRRKRAALGVIAVTVAGAAVVTATQLGCTDGGGSGGEGGATGGGETADQPQDAATHPPGVRPRVIPAVRDWEAARGPGWKLDRDTRIVAESGSAVEDEARRLARELRVDYADSGAGAGDVELALDSDLAGGREAYELTTADGRVRISGSSDAGVFYGTRTLVQSLRERDAVPEGTVRDRPDRPQRGLMVDTARKHFSAEWLADRLREMADLKLNQLQLHFSDDQGFRIESETSPGSVSEQHLTKKQVRELVRLARSLHITVVPEIDSPGHLGALLAEHPELALRNGSGELVEGAIDIGKSAAGRLVDELLEEYAELFPGTYWHLGGDEYRPLTAEDPEANHPRLHRIAQRRFGEEATVRDLATAWLNDRAKAVRKLGYTPQVWNDGMHAGGVVTPSKGREVTYWTGKEIGARPPGEYLAEGWKLINLNDEYLYYVLGEPQQFTYPTGERIYREWTPAVLRGSRAEPAGSTTPSRVPGARLAVWCDLADAQSVQEVAAGIRMPLRALAQKVWDPREPKESWQEFRELADEVDRGDG</sequence>
<dbReference type="RefSeq" id="WP_211042009.1">
    <property type="nucleotide sequence ID" value="NZ_JAELVF020000001.1"/>
</dbReference>
<dbReference type="Proteomes" id="UP000694501">
    <property type="component" value="Unassembled WGS sequence"/>
</dbReference>
<feature type="domain" description="Glycoside hydrolase family 20 catalytic" evidence="7">
    <location>
        <begin position="188"/>
        <end position="514"/>
    </location>
</feature>
<proteinExistence type="inferred from homology"/>
<feature type="domain" description="Beta-hexosaminidase bacterial type N-terminal" evidence="8">
    <location>
        <begin position="65"/>
        <end position="181"/>
    </location>
</feature>
<dbReference type="AlphaFoldDB" id="A0A949JB06"/>
<dbReference type="InterPro" id="IPR015883">
    <property type="entry name" value="Glyco_hydro_20_cat"/>
</dbReference>
<dbReference type="InterPro" id="IPR015882">
    <property type="entry name" value="HEX_bac_N"/>
</dbReference>
<evidence type="ECO:0000256" key="6">
    <source>
        <dbReference type="SAM" id="SignalP"/>
    </source>
</evidence>
<dbReference type="PRINTS" id="PR00738">
    <property type="entry name" value="GLHYDRLASE20"/>
</dbReference>
<evidence type="ECO:0000256" key="4">
    <source>
        <dbReference type="PIRSR" id="PIRSR625705-1"/>
    </source>
</evidence>
<gene>
    <name evidence="9" type="ORF">JGS22_003610</name>
</gene>
<keyword evidence="3" id="KW-0326">Glycosidase</keyword>
<feature type="signal peptide" evidence="6">
    <location>
        <begin position="1"/>
        <end position="21"/>
    </location>
</feature>
<evidence type="ECO:0000259" key="8">
    <source>
        <dbReference type="Pfam" id="PF02838"/>
    </source>
</evidence>
<evidence type="ECO:0000256" key="3">
    <source>
        <dbReference type="ARBA" id="ARBA00023295"/>
    </source>
</evidence>
<protein>
    <submittedName>
        <fullName evidence="9">Family 20 glycosylhydrolase</fullName>
    </submittedName>
</protein>
<dbReference type="Gene3D" id="3.30.379.10">
    <property type="entry name" value="Chitobiase/beta-hexosaminidase domain 2-like"/>
    <property type="match status" value="1"/>
</dbReference>
<dbReference type="EMBL" id="JAELVF020000001">
    <property type="protein sequence ID" value="MBU7596747.1"/>
    <property type="molecule type" value="Genomic_DNA"/>
</dbReference>
<feature type="active site" description="Proton donor" evidence="4">
    <location>
        <position position="331"/>
    </location>
</feature>
<dbReference type="PANTHER" id="PTHR43678:SF1">
    <property type="entry name" value="BETA-N-ACETYLHEXOSAMINIDASE"/>
    <property type="match status" value="1"/>
</dbReference>
<dbReference type="PANTHER" id="PTHR43678">
    <property type="entry name" value="PUTATIVE (AFU_ORTHOLOGUE AFUA_2G00640)-RELATED"/>
    <property type="match status" value="1"/>
</dbReference>
<dbReference type="SUPFAM" id="SSF51445">
    <property type="entry name" value="(Trans)glycosidases"/>
    <property type="match status" value="1"/>
</dbReference>
<dbReference type="SUPFAM" id="SSF55545">
    <property type="entry name" value="beta-N-acetylhexosaminidase-like domain"/>
    <property type="match status" value="1"/>
</dbReference>
<dbReference type="GO" id="GO:0004563">
    <property type="term" value="F:beta-N-acetylhexosaminidase activity"/>
    <property type="evidence" value="ECO:0007669"/>
    <property type="project" value="InterPro"/>
</dbReference>
<keyword evidence="6" id="KW-0732">Signal</keyword>
<dbReference type="Pfam" id="PF02838">
    <property type="entry name" value="Glyco_hydro_20b"/>
    <property type="match status" value="1"/>
</dbReference>
<evidence type="ECO:0000313" key="10">
    <source>
        <dbReference type="Proteomes" id="UP000694501"/>
    </source>
</evidence>
<evidence type="ECO:0000256" key="2">
    <source>
        <dbReference type="ARBA" id="ARBA00022801"/>
    </source>
</evidence>
<keyword evidence="10" id="KW-1185">Reference proteome</keyword>
<accession>A0A949JB06</accession>
<feature type="region of interest" description="Disordered" evidence="5">
    <location>
        <begin position="29"/>
        <end position="65"/>
    </location>
</feature>
<comment type="similarity">
    <text evidence="1">Belongs to the glycosyl hydrolase 20 family.</text>
</comment>
<feature type="compositionally biased region" description="Gly residues" evidence="5">
    <location>
        <begin position="32"/>
        <end position="48"/>
    </location>
</feature>
<dbReference type="CDD" id="cd06564">
    <property type="entry name" value="GH20_DspB_LnbB-like"/>
    <property type="match status" value="1"/>
</dbReference>
<evidence type="ECO:0000256" key="5">
    <source>
        <dbReference type="SAM" id="MobiDB-lite"/>
    </source>
</evidence>
<evidence type="ECO:0000259" key="7">
    <source>
        <dbReference type="Pfam" id="PF00728"/>
    </source>
</evidence>
<dbReference type="GO" id="GO:0005975">
    <property type="term" value="P:carbohydrate metabolic process"/>
    <property type="evidence" value="ECO:0007669"/>
    <property type="project" value="InterPro"/>
</dbReference>
<reference evidence="9" key="1">
    <citation type="submission" date="2021-06" db="EMBL/GenBank/DDBJ databases">
        <title>Sequencing of actinobacteria type strains.</title>
        <authorList>
            <person name="Nguyen G.-S."/>
            <person name="Wentzel A."/>
        </authorList>
    </citation>
    <scope>NUCLEOTIDE SEQUENCE</scope>
    <source>
        <strain evidence="9">P38-E01</strain>
    </source>
</reference>
<evidence type="ECO:0000313" key="9">
    <source>
        <dbReference type="EMBL" id="MBU7596747.1"/>
    </source>
</evidence>
<organism evidence="9 10">
    <name type="scientific">Streptomyces tardus</name>
    <dbReference type="NCBI Taxonomy" id="2780544"/>
    <lineage>
        <taxon>Bacteria</taxon>
        <taxon>Bacillati</taxon>
        <taxon>Actinomycetota</taxon>
        <taxon>Actinomycetes</taxon>
        <taxon>Kitasatosporales</taxon>
        <taxon>Streptomycetaceae</taxon>
        <taxon>Streptomyces</taxon>
    </lineage>
</organism>
<dbReference type="InterPro" id="IPR017853">
    <property type="entry name" value="GH"/>
</dbReference>
<dbReference type="InterPro" id="IPR029018">
    <property type="entry name" value="Hex-like_dom2"/>
</dbReference>